<gene>
    <name evidence="3" type="ORF">DHA2_153101</name>
</gene>
<dbReference type="PANTHER" id="PTHR23356:SF16">
    <property type="entry name" value="DPY30 DOMAIN CONTAINING 2"/>
    <property type="match status" value="1"/>
</dbReference>
<name>V6TAP2_GIAIN</name>
<keyword evidence="1" id="KW-0175">Coiled coil</keyword>
<evidence type="ECO:0000313" key="4">
    <source>
        <dbReference type="Proteomes" id="UP000018320"/>
    </source>
</evidence>
<dbReference type="VEuPathDB" id="GiardiaDB:DHA2_153101"/>
<dbReference type="InterPro" id="IPR037856">
    <property type="entry name" value="Sdc1/DPY30"/>
</dbReference>
<dbReference type="EMBL" id="AHGT01000062">
    <property type="protein sequence ID" value="ESU35958.1"/>
    <property type="molecule type" value="Genomic_DNA"/>
</dbReference>
<dbReference type="VEuPathDB" id="GiardiaDB:GL50803_0017531"/>
<accession>V6TAP2</accession>
<sequence>MLKVLRWKFTKIQMAFNVLDHLGVTVPAEPILPIVSQSTQTPGKLRPSQPVSLLASLSGSRVSNAELTAQTPQTYKVMRLSTTPLHIMSPQSGGRDPIVSESNVEPFLPSDTKSMSTSASSAIKTDALVKLLTNNTVAVVEYSMSIDEKAALLPLLESTEKEARGLFNKRNTMYLRQTHRPDTEAARLQLETIADNKRRADEEKQERLKQERQEIKDILTEIYTERAADSERELKKKTDYQREVEEFKKQEDEIRKVQDSIKQAEKEEESRKAHEYMNEMKLRAAQEAEQRRLEAIKNQEFVDSLIESKRQAKISEKAAERMMDCYAGPEDKINILRAHKIRVKEFLKDADDEARHERDQRAMEEKEQQDRDREEARAIRKDIHDAQFSYIARKKEEAVALKQEYDRDMHFKEMARQQERELEKQEMQHLKLAVRLEEQETKSCEQALAHQNRTWLKKSLSENIREKEINAKFNMLLDKIKEYK</sequence>
<dbReference type="VEuPathDB" id="GiardiaDB:GL50581_529"/>
<proteinExistence type="predicted"/>
<evidence type="ECO:0000313" key="3">
    <source>
        <dbReference type="EMBL" id="ESU35958.1"/>
    </source>
</evidence>
<protein>
    <submittedName>
        <fullName evidence="3">Uncharacterized protein</fullName>
    </submittedName>
</protein>
<dbReference type="AlphaFoldDB" id="V6TAP2"/>
<feature type="coiled-coil region" evidence="1">
    <location>
        <begin position="193"/>
        <end position="267"/>
    </location>
</feature>
<evidence type="ECO:0000256" key="2">
    <source>
        <dbReference type="SAM" id="MobiDB-lite"/>
    </source>
</evidence>
<evidence type="ECO:0000256" key="1">
    <source>
        <dbReference type="SAM" id="Coils"/>
    </source>
</evidence>
<feature type="region of interest" description="Disordered" evidence="2">
    <location>
        <begin position="351"/>
        <end position="375"/>
    </location>
</feature>
<dbReference type="Proteomes" id="UP000018320">
    <property type="component" value="Unassembled WGS sequence"/>
</dbReference>
<organism evidence="3 4">
    <name type="scientific">Giardia intestinalis</name>
    <name type="common">Giardia lamblia</name>
    <dbReference type="NCBI Taxonomy" id="5741"/>
    <lineage>
        <taxon>Eukaryota</taxon>
        <taxon>Metamonada</taxon>
        <taxon>Diplomonadida</taxon>
        <taxon>Hexamitidae</taxon>
        <taxon>Giardiinae</taxon>
        <taxon>Giardia</taxon>
    </lineage>
</organism>
<feature type="coiled-coil region" evidence="1">
    <location>
        <begin position="415"/>
        <end position="442"/>
    </location>
</feature>
<comment type="caution">
    <text evidence="3">The sequence shown here is derived from an EMBL/GenBank/DDBJ whole genome shotgun (WGS) entry which is preliminary data.</text>
</comment>
<dbReference type="GO" id="GO:0048188">
    <property type="term" value="C:Set1C/COMPASS complex"/>
    <property type="evidence" value="ECO:0007669"/>
    <property type="project" value="InterPro"/>
</dbReference>
<reference evidence="4" key="1">
    <citation type="submission" date="2012-02" db="EMBL/GenBank/DDBJ databases">
        <title>Genome sequencing of Giardia lamblia Genotypes A2 and B isolates (DH and GS) and comparative analysis with the genomes of Genotypes A1 and E (WB and Pig).</title>
        <authorList>
            <person name="Adam R."/>
            <person name="Dahlstrom E."/>
            <person name="Martens C."/>
            <person name="Bruno D."/>
            <person name="Barbian K."/>
            <person name="Porcella S.F."/>
            <person name="Nash T."/>
        </authorList>
    </citation>
    <scope>NUCLEOTIDE SEQUENCE</scope>
    <source>
        <strain evidence="4">DH</strain>
    </source>
</reference>
<dbReference type="PANTHER" id="PTHR23356">
    <property type="entry name" value="DPY30-RELATED"/>
    <property type="match status" value="1"/>
</dbReference>
<dbReference type="VEuPathDB" id="GiardiaDB:QR46_3461"/>
<reference evidence="3 4" key="2">
    <citation type="journal article" date="2013" name="Genome Biol. Evol.">
        <title>Genome sequencing of Giardia lamblia genotypes A2 and B isolates (DH and GS) and comparative analysis with the genomes of genotypes A1 and E (WB and Pig).</title>
        <authorList>
            <person name="Adam R.D."/>
            <person name="Dahlstrom E.W."/>
            <person name="Martens C.A."/>
            <person name="Bruno D.P."/>
            <person name="Barbian K.D."/>
            <person name="Ricklefs S.M."/>
            <person name="Hernandez M.M."/>
            <person name="Narla N.P."/>
            <person name="Patel R.B."/>
            <person name="Porcella S.F."/>
            <person name="Nash T.E."/>
        </authorList>
    </citation>
    <scope>NUCLEOTIDE SEQUENCE [LARGE SCALE GENOMIC DNA]</scope>
    <source>
        <strain evidence="3 4">DH</strain>
    </source>
</reference>